<dbReference type="HAMAP" id="MF_00108">
    <property type="entry name" value="IspD"/>
    <property type="match status" value="1"/>
</dbReference>
<organism evidence="8 9">
    <name type="scientific">Candidatus Rickettsiella isopodorum</name>
    <dbReference type="NCBI Taxonomy" id="1225476"/>
    <lineage>
        <taxon>Bacteria</taxon>
        <taxon>Pseudomonadati</taxon>
        <taxon>Pseudomonadota</taxon>
        <taxon>Gammaproteobacteria</taxon>
        <taxon>Legionellales</taxon>
        <taxon>Coxiellaceae</taxon>
        <taxon>Rickettsiella</taxon>
    </lineage>
</organism>
<gene>
    <name evidence="7" type="primary">ispD</name>
    <name evidence="8" type="ORF">A1D18_05290</name>
</gene>
<evidence type="ECO:0000256" key="3">
    <source>
        <dbReference type="ARBA" id="ARBA00009789"/>
    </source>
</evidence>
<dbReference type="RefSeq" id="WP_071662759.1">
    <property type="nucleotide sequence ID" value="NZ_LUKY01000033.1"/>
</dbReference>
<dbReference type="AlphaFoldDB" id="A0A1J8NG05"/>
<dbReference type="InterPro" id="IPR029044">
    <property type="entry name" value="Nucleotide-diphossugar_trans"/>
</dbReference>
<name>A0A1J8NG05_9COXI</name>
<comment type="catalytic activity">
    <reaction evidence="1 7">
        <text>2-C-methyl-D-erythritol 4-phosphate + CTP + H(+) = 4-CDP-2-C-methyl-D-erythritol + diphosphate</text>
        <dbReference type="Rhea" id="RHEA:13429"/>
        <dbReference type="ChEBI" id="CHEBI:15378"/>
        <dbReference type="ChEBI" id="CHEBI:33019"/>
        <dbReference type="ChEBI" id="CHEBI:37563"/>
        <dbReference type="ChEBI" id="CHEBI:57823"/>
        <dbReference type="ChEBI" id="CHEBI:58262"/>
        <dbReference type="EC" id="2.7.7.60"/>
    </reaction>
</comment>
<dbReference type="CDD" id="cd02516">
    <property type="entry name" value="CDP-ME_synthetase"/>
    <property type="match status" value="1"/>
</dbReference>
<reference evidence="8 9" key="1">
    <citation type="submission" date="2016-03" db="EMBL/GenBank/DDBJ databases">
        <title>Comparative genomics of Rickettsiella.</title>
        <authorList>
            <person name="Chandler C."/>
            <person name="Wang Y."/>
        </authorList>
    </citation>
    <scope>NUCLEOTIDE SEQUENCE [LARGE SCALE GENOMIC DNA]</scope>
    <source>
        <strain evidence="8 9">RCFS May 2013</strain>
    </source>
</reference>
<keyword evidence="5 7" id="KW-0548">Nucleotidyltransferase</keyword>
<feature type="site" description="Positions MEP for the nucleophilic attack" evidence="7">
    <location>
        <position position="212"/>
    </location>
</feature>
<feature type="site" description="Positions MEP for the nucleophilic attack" evidence="7">
    <location>
        <position position="156"/>
    </location>
</feature>
<dbReference type="Gene3D" id="3.90.550.10">
    <property type="entry name" value="Spore Coat Polysaccharide Biosynthesis Protein SpsA, Chain A"/>
    <property type="match status" value="1"/>
</dbReference>
<dbReference type="InterPro" id="IPR001228">
    <property type="entry name" value="IspD"/>
</dbReference>
<keyword evidence="4 7" id="KW-0808">Transferase</keyword>
<dbReference type="Proteomes" id="UP000183924">
    <property type="component" value="Unassembled WGS sequence"/>
</dbReference>
<dbReference type="NCBIfam" id="TIGR00453">
    <property type="entry name" value="ispD"/>
    <property type="match status" value="1"/>
</dbReference>
<dbReference type="FunFam" id="3.90.550.10:FF:000003">
    <property type="entry name" value="2-C-methyl-D-erythritol 4-phosphate cytidylyltransferase"/>
    <property type="match status" value="1"/>
</dbReference>
<accession>A0A1J8NG05</accession>
<keyword evidence="9" id="KW-1185">Reference proteome</keyword>
<protein>
    <recommendedName>
        <fullName evidence="7">2-C-methyl-D-erythritol 4-phosphate cytidylyltransferase</fullName>
        <ecNumber evidence="7">2.7.7.60</ecNumber>
    </recommendedName>
    <alternativeName>
        <fullName evidence="7">4-diphosphocytidyl-2C-methyl-D-erythritol synthase</fullName>
    </alternativeName>
    <alternativeName>
        <fullName evidence="7">MEP cytidylyltransferase</fullName>
        <shortName evidence="7">MCT</shortName>
    </alternativeName>
</protein>
<feature type="site" description="Transition state stabilizer" evidence="7">
    <location>
        <position position="26"/>
    </location>
</feature>
<dbReference type="InterPro" id="IPR018294">
    <property type="entry name" value="ISPD_synthase_CS"/>
</dbReference>
<comment type="caution">
    <text evidence="8">The sequence shown here is derived from an EMBL/GenBank/DDBJ whole genome shotgun (WGS) entry which is preliminary data.</text>
</comment>
<evidence type="ECO:0000313" key="9">
    <source>
        <dbReference type="Proteomes" id="UP000183924"/>
    </source>
</evidence>
<evidence type="ECO:0000256" key="4">
    <source>
        <dbReference type="ARBA" id="ARBA00022679"/>
    </source>
</evidence>
<dbReference type="GO" id="GO:0050518">
    <property type="term" value="F:2-C-methyl-D-erythritol 4-phosphate cytidylyltransferase activity"/>
    <property type="evidence" value="ECO:0007669"/>
    <property type="project" value="UniProtKB-UniRule"/>
</dbReference>
<feature type="site" description="Transition state stabilizer" evidence="7">
    <location>
        <position position="19"/>
    </location>
</feature>
<comment type="similarity">
    <text evidence="3 7">Belongs to the IspD/TarI cytidylyltransferase family. IspD subfamily.</text>
</comment>
<keyword evidence="6 7" id="KW-0414">Isoprene biosynthesis</keyword>
<dbReference type="PANTHER" id="PTHR32125:SF4">
    <property type="entry name" value="2-C-METHYL-D-ERYTHRITOL 4-PHOSPHATE CYTIDYLYLTRANSFERASE, CHLOROPLASTIC"/>
    <property type="match status" value="1"/>
</dbReference>
<comment type="function">
    <text evidence="7">Catalyzes the formation of 4-diphosphocytidyl-2-C-methyl-D-erythritol from CTP and 2-C-methyl-D-erythritol 4-phosphate (MEP).</text>
</comment>
<evidence type="ECO:0000313" key="8">
    <source>
        <dbReference type="EMBL" id="OIZ94265.1"/>
    </source>
</evidence>
<dbReference type="EMBL" id="LUKY01000033">
    <property type="protein sequence ID" value="OIZ94265.1"/>
    <property type="molecule type" value="Genomic_DNA"/>
</dbReference>
<dbReference type="STRING" id="1225476.A1D18_05290"/>
<evidence type="ECO:0000256" key="2">
    <source>
        <dbReference type="ARBA" id="ARBA00004787"/>
    </source>
</evidence>
<dbReference type="EC" id="2.7.7.60" evidence="7"/>
<dbReference type="Pfam" id="PF01128">
    <property type="entry name" value="IspD"/>
    <property type="match status" value="1"/>
</dbReference>
<dbReference type="InterPro" id="IPR034683">
    <property type="entry name" value="IspD/TarI"/>
</dbReference>
<dbReference type="PROSITE" id="PS01295">
    <property type="entry name" value="ISPD"/>
    <property type="match status" value="1"/>
</dbReference>
<sequence length="235" mass="26909">MKNLINYFAIVPAAGAGNRMQIDLPKQYISINGKKILEYTLTTLLNYPQFKKCVVVINKNDNYWSDLQFSSPHLLTVLGGEERSHSVFFGLLALKNFAKKNDWILVHDAVRPLLHPSDIDKLIAHLDDHPVGGLLGHPIKNTVKYIDNQRFETLDRKKLWAALTPQMFRYHWLVNALGFAIKKNQFTTDEANAIELIGQQPKMVEGRTDNIKVTHKEDLNLLNYYLSIRPDLCPS</sequence>
<dbReference type="OrthoDB" id="9806837at2"/>
<dbReference type="InterPro" id="IPR050088">
    <property type="entry name" value="IspD/TarI_cytidylyltransf_bact"/>
</dbReference>
<proteinExistence type="inferred from homology"/>
<dbReference type="PANTHER" id="PTHR32125">
    <property type="entry name" value="2-C-METHYL-D-ERYTHRITOL 4-PHOSPHATE CYTIDYLYLTRANSFERASE, CHLOROPLASTIC"/>
    <property type="match status" value="1"/>
</dbReference>
<evidence type="ECO:0000256" key="5">
    <source>
        <dbReference type="ARBA" id="ARBA00022695"/>
    </source>
</evidence>
<evidence type="ECO:0000256" key="1">
    <source>
        <dbReference type="ARBA" id="ARBA00001282"/>
    </source>
</evidence>
<evidence type="ECO:0000256" key="6">
    <source>
        <dbReference type="ARBA" id="ARBA00023229"/>
    </source>
</evidence>
<evidence type="ECO:0000256" key="7">
    <source>
        <dbReference type="HAMAP-Rule" id="MF_00108"/>
    </source>
</evidence>
<dbReference type="SUPFAM" id="SSF53448">
    <property type="entry name" value="Nucleotide-diphospho-sugar transferases"/>
    <property type="match status" value="1"/>
</dbReference>
<dbReference type="GO" id="GO:0019288">
    <property type="term" value="P:isopentenyl diphosphate biosynthetic process, methylerythritol 4-phosphate pathway"/>
    <property type="evidence" value="ECO:0007669"/>
    <property type="project" value="UniProtKB-UniRule"/>
</dbReference>
<dbReference type="UniPathway" id="UPA00056">
    <property type="reaction ID" value="UER00093"/>
</dbReference>
<comment type="pathway">
    <text evidence="2 7">Isoprenoid biosynthesis; isopentenyl diphosphate biosynthesis via DXP pathway; isopentenyl diphosphate from 1-deoxy-D-xylulose 5-phosphate: step 2/6.</text>
</comment>